<accession>A0ABR7T276</accession>
<evidence type="ECO:0000313" key="1">
    <source>
        <dbReference type="EMBL" id="MBC9784118.1"/>
    </source>
</evidence>
<name>A0ABR7T276_HELCL</name>
<dbReference type="Proteomes" id="UP000617402">
    <property type="component" value="Unassembled WGS sequence"/>
</dbReference>
<sequence length="114" mass="13191">MELEREQAERQEKEENNRTVVRYLCGGYKRKVIFNGRWLIRDVEGEGDVNTLYSVALTAKEQLFVLIVNRETNEGDYLVFPTFDEMSDSDQVPPNILELVAGELGEECIEFLDI</sequence>
<evidence type="ECO:0008006" key="3">
    <source>
        <dbReference type="Google" id="ProtNLM"/>
    </source>
</evidence>
<protein>
    <recommendedName>
        <fullName evidence="3">DUF1292 domain-containing protein</fullName>
    </recommendedName>
</protein>
<evidence type="ECO:0000313" key="2">
    <source>
        <dbReference type="Proteomes" id="UP000617402"/>
    </source>
</evidence>
<dbReference type="RefSeq" id="WP_188039248.1">
    <property type="nucleotide sequence ID" value="NZ_JACVHF010000004.1"/>
</dbReference>
<reference evidence="1 2" key="1">
    <citation type="submission" date="2020-07" db="EMBL/GenBank/DDBJ databases">
        <title>Draft whole-genome sequence of Heliobacterium chlorum DSM 3682, type strain.</title>
        <authorList>
            <person name="Kyndt J.A."/>
            <person name="Meyer T.E."/>
            <person name="Imhoff J.F."/>
        </authorList>
    </citation>
    <scope>NUCLEOTIDE SEQUENCE [LARGE SCALE GENOMIC DNA]</scope>
    <source>
        <strain evidence="1 2">DSM 3682</strain>
    </source>
</reference>
<organism evidence="1 2">
    <name type="scientific">Heliobacterium chlorum</name>
    <dbReference type="NCBI Taxonomy" id="2698"/>
    <lineage>
        <taxon>Bacteria</taxon>
        <taxon>Bacillati</taxon>
        <taxon>Bacillota</taxon>
        <taxon>Clostridia</taxon>
        <taxon>Eubacteriales</taxon>
        <taxon>Heliobacteriaceae</taxon>
        <taxon>Heliobacterium</taxon>
    </lineage>
</organism>
<keyword evidence="2" id="KW-1185">Reference proteome</keyword>
<dbReference type="EMBL" id="JACVHF010000004">
    <property type="protein sequence ID" value="MBC9784118.1"/>
    <property type="molecule type" value="Genomic_DNA"/>
</dbReference>
<proteinExistence type="predicted"/>
<gene>
    <name evidence="1" type="ORF">H1S01_06285</name>
</gene>
<comment type="caution">
    <text evidence="1">The sequence shown here is derived from an EMBL/GenBank/DDBJ whole genome shotgun (WGS) entry which is preliminary data.</text>
</comment>